<organism evidence="1">
    <name type="scientific">Lepeophtheirus salmonis</name>
    <name type="common">Salmon louse</name>
    <name type="synonym">Caligus salmonis</name>
    <dbReference type="NCBI Taxonomy" id="72036"/>
    <lineage>
        <taxon>Eukaryota</taxon>
        <taxon>Metazoa</taxon>
        <taxon>Ecdysozoa</taxon>
        <taxon>Arthropoda</taxon>
        <taxon>Crustacea</taxon>
        <taxon>Multicrustacea</taxon>
        <taxon>Hexanauplia</taxon>
        <taxon>Copepoda</taxon>
        <taxon>Siphonostomatoida</taxon>
        <taxon>Caligidae</taxon>
        <taxon>Lepeophtheirus</taxon>
    </lineage>
</organism>
<reference evidence="1" key="1">
    <citation type="submission" date="2014-05" db="EMBL/GenBank/DDBJ databases">
        <authorList>
            <person name="Chronopoulou M."/>
        </authorList>
    </citation>
    <scope>NUCLEOTIDE SEQUENCE</scope>
    <source>
        <tissue evidence="1">Whole organism</tissue>
    </source>
</reference>
<accession>A0A0K2URS0</accession>
<proteinExistence type="predicted"/>
<protein>
    <submittedName>
        <fullName evidence="1">Uncharacterized protein</fullName>
    </submittedName>
</protein>
<name>A0A0K2URS0_LEPSM</name>
<dbReference type="EMBL" id="HACA01023597">
    <property type="protein sequence ID" value="CDW40958.1"/>
    <property type="molecule type" value="Transcribed_RNA"/>
</dbReference>
<evidence type="ECO:0000313" key="1">
    <source>
        <dbReference type="EMBL" id="CDW40959.1"/>
    </source>
</evidence>
<sequence>MIKPYFGCLARSRIVARATLVISQYVGEYRLPGLPPLFLSFTLPEVVVQCLRLVTVTIEAPFIVKYYRRKVETWTLL</sequence>
<dbReference type="EMBL" id="HACA01023598">
    <property type="protein sequence ID" value="CDW40959.1"/>
    <property type="molecule type" value="Transcribed_RNA"/>
</dbReference>
<dbReference type="AlphaFoldDB" id="A0A0K2URS0"/>